<reference evidence="3" key="1">
    <citation type="submission" date="2023-06" db="EMBL/GenBank/DDBJ databases">
        <title>MT1 and MT2 Draft Genomes of Novel Species.</title>
        <authorList>
            <person name="Venkateswaran K."/>
        </authorList>
    </citation>
    <scope>NUCLEOTIDE SEQUENCE</scope>
    <source>
        <strain evidence="3">F6_8S_P_1B</strain>
    </source>
</reference>
<dbReference type="PANTHER" id="PTHR43798:SF5">
    <property type="entry name" value="MONOACYLGLYCEROL LIPASE ABHD6"/>
    <property type="match status" value="1"/>
</dbReference>
<dbReference type="EMBL" id="JAROCF010000001">
    <property type="protein sequence ID" value="MDN4616358.1"/>
    <property type="molecule type" value="Genomic_DNA"/>
</dbReference>
<feature type="region of interest" description="Disordered" evidence="1">
    <location>
        <begin position="305"/>
        <end position="327"/>
    </location>
</feature>
<dbReference type="Gene3D" id="3.40.50.1820">
    <property type="entry name" value="alpha/beta hydrolase"/>
    <property type="match status" value="1"/>
</dbReference>
<dbReference type="PANTHER" id="PTHR43798">
    <property type="entry name" value="MONOACYLGLYCEROL LIPASE"/>
    <property type="match status" value="1"/>
</dbReference>
<keyword evidence="3" id="KW-0378">Hydrolase</keyword>
<dbReference type="Pfam" id="PF00561">
    <property type="entry name" value="Abhydrolase_1"/>
    <property type="match status" value="1"/>
</dbReference>
<protein>
    <submittedName>
        <fullName evidence="3">Alpha/beta hydrolase</fullName>
    </submittedName>
</protein>
<dbReference type="InterPro" id="IPR050266">
    <property type="entry name" value="AB_hydrolase_sf"/>
</dbReference>
<name>A0ABT8KFW9_9MICO</name>
<evidence type="ECO:0000259" key="2">
    <source>
        <dbReference type="Pfam" id="PF00561"/>
    </source>
</evidence>
<sequence>MANLTFTLRSGRRLGVTTFGDPDAERIVVLCHAAPGSSVFDPDPDISSTRDVHIIAIDRPGYGSSDPWPPGSWPSIAQAADDIAEYLRAMNTTEGQLGIHRPRQVGAAGWSAGGRVALALAARHPELVDRVAVIATPAPNDAVQWIPPQLQEEVERLAALPPDDAVRQLSGMLQGQADTVAAAGSADEMPFDAVGVTAVDERALELPGVRDRLARMLRDAFQQGPAGVAADILSYTARPWGFELAEVRAKTLVIAGQGDAIAGNAHAAWYRRQLPDARQEMVPGVGHLVIVPAWGRVLSHVAPGTAKKRGAAASGEGKEVEQEEAMR</sequence>
<comment type="caution">
    <text evidence="3">The sequence shown here is derived from an EMBL/GenBank/DDBJ whole genome shotgun (WGS) entry which is preliminary data.</text>
</comment>
<organism evidence="3 4">
    <name type="scientific">Leifsonia williamsii</name>
    <dbReference type="NCBI Taxonomy" id="3035919"/>
    <lineage>
        <taxon>Bacteria</taxon>
        <taxon>Bacillati</taxon>
        <taxon>Actinomycetota</taxon>
        <taxon>Actinomycetes</taxon>
        <taxon>Micrococcales</taxon>
        <taxon>Microbacteriaceae</taxon>
        <taxon>Leifsonia</taxon>
    </lineage>
</organism>
<evidence type="ECO:0000256" key="1">
    <source>
        <dbReference type="SAM" id="MobiDB-lite"/>
    </source>
</evidence>
<evidence type="ECO:0000313" key="4">
    <source>
        <dbReference type="Proteomes" id="UP001174208"/>
    </source>
</evidence>
<feature type="domain" description="AB hydrolase-1" evidence="2">
    <location>
        <begin position="27"/>
        <end position="290"/>
    </location>
</feature>
<proteinExistence type="predicted"/>
<dbReference type="Proteomes" id="UP001174208">
    <property type="component" value="Unassembled WGS sequence"/>
</dbReference>
<dbReference type="RefSeq" id="WP_301209538.1">
    <property type="nucleotide sequence ID" value="NZ_JAROCF010000001.1"/>
</dbReference>
<dbReference type="InterPro" id="IPR000073">
    <property type="entry name" value="AB_hydrolase_1"/>
</dbReference>
<keyword evidence="4" id="KW-1185">Reference proteome</keyword>
<accession>A0ABT8KFW9</accession>
<dbReference type="GO" id="GO:0016787">
    <property type="term" value="F:hydrolase activity"/>
    <property type="evidence" value="ECO:0007669"/>
    <property type="project" value="UniProtKB-KW"/>
</dbReference>
<dbReference type="SUPFAM" id="SSF53474">
    <property type="entry name" value="alpha/beta-Hydrolases"/>
    <property type="match status" value="1"/>
</dbReference>
<dbReference type="InterPro" id="IPR029058">
    <property type="entry name" value="AB_hydrolase_fold"/>
</dbReference>
<evidence type="ECO:0000313" key="3">
    <source>
        <dbReference type="EMBL" id="MDN4616358.1"/>
    </source>
</evidence>
<feature type="compositionally biased region" description="Basic and acidic residues" evidence="1">
    <location>
        <begin position="316"/>
        <end position="327"/>
    </location>
</feature>
<gene>
    <name evidence="3" type="ORF">P5G50_18065</name>
</gene>